<evidence type="ECO:0000256" key="1">
    <source>
        <dbReference type="SAM" id="Phobius"/>
    </source>
</evidence>
<evidence type="ECO:0000313" key="2">
    <source>
        <dbReference type="EnsemblMetazoa" id="GBRI036221-PA"/>
    </source>
</evidence>
<proteinExistence type="predicted"/>
<feature type="transmembrane region" description="Helical" evidence="1">
    <location>
        <begin position="125"/>
        <end position="147"/>
    </location>
</feature>
<name>A0A1A9WXM7_9MUSC</name>
<keyword evidence="1" id="KW-0472">Membrane</keyword>
<dbReference type="Proteomes" id="UP000091820">
    <property type="component" value="Unassembled WGS sequence"/>
</dbReference>
<protein>
    <submittedName>
        <fullName evidence="2">Uncharacterized protein</fullName>
    </submittedName>
</protein>
<keyword evidence="1" id="KW-1133">Transmembrane helix</keyword>
<reference evidence="3" key="1">
    <citation type="submission" date="2014-03" db="EMBL/GenBank/DDBJ databases">
        <authorList>
            <person name="Aksoy S."/>
            <person name="Warren W."/>
            <person name="Wilson R.K."/>
        </authorList>
    </citation>
    <scope>NUCLEOTIDE SEQUENCE [LARGE SCALE GENOMIC DNA]</scope>
    <source>
        <strain evidence="3">IAEA</strain>
    </source>
</reference>
<dbReference type="VEuPathDB" id="VectorBase:GBRI036221"/>
<accession>A0A1A9WXM7</accession>
<keyword evidence="3" id="KW-1185">Reference proteome</keyword>
<organism evidence="2 3">
    <name type="scientific">Glossina brevipalpis</name>
    <dbReference type="NCBI Taxonomy" id="37001"/>
    <lineage>
        <taxon>Eukaryota</taxon>
        <taxon>Metazoa</taxon>
        <taxon>Ecdysozoa</taxon>
        <taxon>Arthropoda</taxon>
        <taxon>Hexapoda</taxon>
        <taxon>Insecta</taxon>
        <taxon>Pterygota</taxon>
        <taxon>Neoptera</taxon>
        <taxon>Endopterygota</taxon>
        <taxon>Diptera</taxon>
        <taxon>Brachycera</taxon>
        <taxon>Muscomorpha</taxon>
        <taxon>Hippoboscoidea</taxon>
        <taxon>Glossinidae</taxon>
        <taxon>Glossina</taxon>
    </lineage>
</organism>
<sequence length="164" mass="19042">MTDRQFYNNREQIVSAMIGSFLLLLKLEIGFWDVKINELFLKELKLLSNIIAAVCEQDMLSKATFILLVCRYAVRLLQYSSPYKFEWRTKPWRYALLIDGLKLGSKTQTLCKCAQLQVYLCCIKYYIYTVGLTTIVVAVVDFSFLSICLCIRSCESVCFHINEI</sequence>
<evidence type="ECO:0000313" key="3">
    <source>
        <dbReference type="Proteomes" id="UP000091820"/>
    </source>
</evidence>
<dbReference type="EnsemblMetazoa" id="GBRI036221-RA">
    <property type="protein sequence ID" value="GBRI036221-PA"/>
    <property type="gene ID" value="GBRI036221"/>
</dbReference>
<feature type="transmembrane region" description="Helical" evidence="1">
    <location>
        <begin position="12"/>
        <end position="32"/>
    </location>
</feature>
<keyword evidence="1" id="KW-0812">Transmembrane</keyword>
<reference evidence="2" key="2">
    <citation type="submission" date="2020-05" db="UniProtKB">
        <authorList>
            <consortium name="EnsemblMetazoa"/>
        </authorList>
    </citation>
    <scope>IDENTIFICATION</scope>
    <source>
        <strain evidence="2">IAEA</strain>
    </source>
</reference>
<dbReference type="AlphaFoldDB" id="A0A1A9WXM7"/>